<feature type="domain" description="HTH tetR-type" evidence="5">
    <location>
        <begin position="15"/>
        <end position="75"/>
    </location>
</feature>
<keyword evidence="3" id="KW-0804">Transcription</keyword>
<evidence type="ECO:0000256" key="1">
    <source>
        <dbReference type="ARBA" id="ARBA00023015"/>
    </source>
</evidence>
<organism evidence="6 7">
    <name type="scientific">Streptomyces pilosus</name>
    <dbReference type="NCBI Taxonomy" id="28893"/>
    <lineage>
        <taxon>Bacteria</taxon>
        <taxon>Bacillati</taxon>
        <taxon>Actinomycetota</taxon>
        <taxon>Actinomycetes</taxon>
        <taxon>Kitasatosporales</taxon>
        <taxon>Streptomycetaceae</taxon>
        <taxon>Streptomyces</taxon>
    </lineage>
</organism>
<evidence type="ECO:0000259" key="5">
    <source>
        <dbReference type="PROSITE" id="PS50977"/>
    </source>
</evidence>
<dbReference type="InterPro" id="IPR009057">
    <property type="entry name" value="Homeodomain-like_sf"/>
</dbReference>
<protein>
    <submittedName>
        <fullName evidence="6">TetR family transcriptional regulator</fullName>
    </submittedName>
</protein>
<dbReference type="Gene3D" id="1.10.357.10">
    <property type="entry name" value="Tetracycline Repressor, domain 2"/>
    <property type="match status" value="1"/>
</dbReference>
<gene>
    <name evidence="6" type="ORF">GCM10010280_62630</name>
</gene>
<dbReference type="InterPro" id="IPR050109">
    <property type="entry name" value="HTH-type_TetR-like_transc_reg"/>
</dbReference>
<evidence type="ECO:0000313" key="7">
    <source>
        <dbReference type="Proteomes" id="UP000656732"/>
    </source>
</evidence>
<dbReference type="SUPFAM" id="SSF48498">
    <property type="entry name" value="Tetracyclin repressor-like, C-terminal domain"/>
    <property type="match status" value="1"/>
</dbReference>
<evidence type="ECO:0000313" key="6">
    <source>
        <dbReference type="EMBL" id="GGR06346.1"/>
    </source>
</evidence>
<dbReference type="AlphaFoldDB" id="A0A918C473"/>
<evidence type="ECO:0000256" key="2">
    <source>
        <dbReference type="ARBA" id="ARBA00023125"/>
    </source>
</evidence>
<evidence type="ECO:0000256" key="4">
    <source>
        <dbReference type="PROSITE-ProRule" id="PRU00335"/>
    </source>
</evidence>
<reference evidence="6" key="2">
    <citation type="submission" date="2020-09" db="EMBL/GenBank/DDBJ databases">
        <authorList>
            <person name="Sun Q."/>
            <person name="Ohkuma M."/>
        </authorList>
    </citation>
    <scope>NUCLEOTIDE SEQUENCE</scope>
    <source>
        <strain evidence="6">JCM 4403</strain>
    </source>
</reference>
<dbReference type="PANTHER" id="PTHR30055">
    <property type="entry name" value="HTH-TYPE TRANSCRIPTIONAL REGULATOR RUTR"/>
    <property type="match status" value="1"/>
</dbReference>
<dbReference type="SUPFAM" id="SSF46689">
    <property type="entry name" value="Homeodomain-like"/>
    <property type="match status" value="1"/>
</dbReference>
<dbReference type="PROSITE" id="PS50977">
    <property type="entry name" value="HTH_TETR_2"/>
    <property type="match status" value="1"/>
</dbReference>
<dbReference type="Proteomes" id="UP000656732">
    <property type="component" value="Unassembled WGS sequence"/>
</dbReference>
<proteinExistence type="predicted"/>
<evidence type="ECO:0000256" key="3">
    <source>
        <dbReference type="ARBA" id="ARBA00023163"/>
    </source>
</evidence>
<sequence>MGQQTSSPWVKRRRQATLLEIRTTARQLLRKHGPTGVTVNAVAREMGMSGPAVYRYYVSHDALVEAIITDFYQELTSTMLAARDACPPEHPGRRLLMTCRAMRAWALDHPSEFSWMFASPVMSAARPDEESPRQRAGQQFESVFLDQLVDVWERAPYPVPAFTDLAPSIQRQMTDYSARTNSTLPPEALHLFLSSWIKLYGLLCMEILRQLDFAYSDLEPVWEENLYELCAMHNLTYEPPAT</sequence>
<dbReference type="EMBL" id="BMTU01000019">
    <property type="protein sequence ID" value="GGR06346.1"/>
    <property type="molecule type" value="Genomic_DNA"/>
</dbReference>
<keyword evidence="2 4" id="KW-0238">DNA-binding</keyword>
<name>A0A918C473_9ACTN</name>
<keyword evidence="1" id="KW-0805">Transcription regulation</keyword>
<comment type="caution">
    <text evidence="6">The sequence shown here is derived from an EMBL/GenBank/DDBJ whole genome shotgun (WGS) entry which is preliminary data.</text>
</comment>
<dbReference type="InterPro" id="IPR001647">
    <property type="entry name" value="HTH_TetR"/>
</dbReference>
<feature type="DNA-binding region" description="H-T-H motif" evidence="4">
    <location>
        <begin position="38"/>
        <end position="57"/>
    </location>
</feature>
<keyword evidence="7" id="KW-1185">Reference proteome</keyword>
<dbReference type="GO" id="GO:0000976">
    <property type="term" value="F:transcription cis-regulatory region binding"/>
    <property type="evidence" value="ECO:0007669"/>
    <property type="project" value="TreeGrafter"/>
</dbReference>
<dbReference type="Pfam" id="PF00440">
    <property type="entry name" value="TetR_N"/>
    <property type="match status" value="1"/>
</dbReference>
<dbReference type="GO" id="GO:0003700">
    <property type="term" value="F:DNA-binding transcription factor activity"/>
    <property type="evidence" value="ECO:0007669"/>
    <property type="project" value="TreeGrafter"/>
</dbReference>
<accession>A0A918C473</accession>
<dbReference type="InterPro" id="IPR025996">
    <property type="entry name" value="MT1864/Rv1816-like_C"/>
</dbReference>
<dbReference type="RefSeq" id="WP_189561428.1">
    <property type="nucleotide sequence ID" value="NZ_BMTE01000020.1"/>
</dbReference>
<reference evidence="6" key="1">
    <citation type="journal article" date="2014" name="Int. J. Syst. Evol. Microbiol.">
        <title>Complete genome sequence of Corynebacterium casei LMG S-19264T (=DSM 44701T), isolated from a smear-ripened cheese.</title>
        <authorList>
            <consortium name="US DOE Joint Genome Institute (JGI-PGF)"/>
            <person name="Walter F."/>
            <person name="Albersmeier A."/>
            <person name="Kalinowski J."/>
            <person name="Ruckert C."/>
        </authorList>
    </citation>
    <scope>NUCLEOTIDE SEQUENCE</scope>
    <source>
        <strain evidence="6">JCM 4403</strain>
    </source>
</reference>
<dbReference type="InterPro" id="IPR036271">
    <property type="entry name" value="Tet_transcr_reg_TetR-rel_C_sf"/>
</dbReference>
<dbReference type="PANTHER" id="PTHR30055:SF243">
    <property type="entry name" value="HTH-TYPE TRANSCRIPTIONAL REGULATOR RV1816"/>
    <property type="match status" value="1"/>
</dbReference>
<dbReference type="Pfam" id="PF13305">
    <property type="entry name" value="TetR_C_33"/>
    <property type="match status" value="1"/>
</dbReference>